<gene>
    <name evidence="4" type="ORF">ACJIZ3_003117</name>
</gene>
<name>A0ABD3U8B1_9LAMI</name>
<keyword evidence="2" id="KW-0472">Membrane</keyword>
<evidence type="ECO:0000256" key="1">
    <source>
        <dbReference type="SAM" id="MobiDB-lite"/>
    </source>
</evidence>
<keyword evidence="5" id="KW-1185">Reference proteome</keyword>
<evidence type="ECO:0000259" key="3">
    <source>
        <dbReference type="Pfam" id="PF20705"/>
    </source>
</evidence>
<feature type="region of interest" description="Disordered" evidence="1">
    <location>
        <begin position="63"/>
        <end position="115"/>
    </location>
</feature>
<evidence type="ECO:0000313" key="4">
    <source>
        <dbReference type="EMBL" id="KAL3845714.1"/>
    </source>
</evidence>
<sequence>MDIVEASNEFTDWEVLHNSDSESTPVINNTVVSDNPFDEIDSEGLIQVNYFSSDPQNRRYVEELDDDNKSAESDNPSWIDPGSEENPTRYLNKDSGEFWSDSTSDRSDNQKFSGLEGREVNFDGIGDIIENNTDSSGAELGSVKVDDSDVGVGGNVNLHDESEVLAEEKNENEGKVIKKRSGEIEKRGLVWWKMPMEFLKYCLFRMSPVWTVSVAAAVMGFVILGRRLYTMKKKAKGLQIKVTIDDKKVSQVMSRAARLNEAFSVVKRVPVIRPSLPAVGVSTWPVMSLR</sequence>
<reference evidence="4 5" key="1">
    <citation type="submission" date="2024-12" db="EMBL/GenBank/DDBJ databases">
        <title>The unique morphological basis and parallel evolutionary history of personate flowers in Penstemon.</title>
        <authorList>
            <person name="Depatie T.H."/>
            <person name="Wessinger C.A."/>
        </authorList>
    </citation>
    <scope>NUCLEOTIDE SEQUENCE [LARGE SCALE GENOMIC DNA]</scope>
    <source>
        <strain evidence="4">WTNN_2</strain>
        <tissue evidence="4">Leaf</tissue>
    </source>
</reference>
<organism evidence="4 5">
    <name type="scientific">Penstemon smallii</name>
    <dbReference type="NCBI Taxonomy" id="265156"/>
    <lineage>
        <taxon>Eukaryota</taxon>
        <taxon>Viridiplantae</taxon>
        <taxon>Streptophyta</taxon>
        <taxon>Embryophyta</taxon>
        <taxon>Tracheophyta</taxon>
        <taxon>Spermatophyta</taxon>
        <taxon>Magnoliopsida</taxon>
        <taxon>eudicotyledons</taxon>
        <taxon>Gunneridae</taxon>
        <taxon>Pentapetalae</taxon>
        <taxon>asterids</taxon>
        <taxon>lamiids</taxon>
        <taxon>Lamiales</taxon>
        <taxon>Plantaginaceae</taxon>
        <taxon>Cheloneae</taxon>
        <taxon>Penstemon</taxon>
    </lineage>
</organism>
<comment type="caution">
    <text evidence="4">The sequence shown here is derived from an EMBL/GenBank/DDBJ whole genome shotgun (WGS) entry which is preliminary data.</text>
</comment>
<dbReference type="InterPro" id="IPR045883">
    <property type="entry name" value="At4g13530-like"/>
</dbReference>
<keyword evidence="2" id="KW-1133">Transmembrane helix</keyword>
<dbReference type="Proteomes" id="UP001634393">
    <property type="component" value="Unassembled WGS sequence"/>
</dbReference>
<feature type="transmembrane region" description="Helical" evidence="2">
    <location>
        <begin position="209"/>
        <end position="229"/>
    </location>
</feature>
<protein>
    <recommendedName>
        <fullName evidence="3">DUF6821 domain-containing protein</fullName>
    </recommendedName>
</protein>
<feature type="domain" description="DUF6821" evidence="3">
    <location>
        <begin position="154"/>
        <end position="274"/>
    </location>
</feature>
<proteinExistence type="predicted"/>
<evidence type="ECO:0000256" key="2">
    <source>
        <dbReference type="SAM" id="Phobius"/>
    </source>
</evidence>
<accession>A0ABD3U8B1</accession>
<feature type="compositionally biased region" description="Basic and acidic residues" evidence="1">
    <location>
        <begin position="63"/>
        <end position="72"/>
    </location>
</feature>
<dbReference type="PANTHER" id="PTHR33646:SF6">
    <property type="entry name" value="TRANSMEMBRANE PROTEIN"/>
    <property type="match status" value="1"/>
</dbReference>
<dbReference type="InterPro" id="IPR049224">
    <property type="entry name" value="DUF6821"/>
</dbReference>
<dbReference type="PANTHER" id="PTHR33646">
    <property type="entry name" value="GB|AAF00631.1"/>
    <property type="match status" value="1"/>
</dbReference>
<keyword evidence="2" id="KW-0812">Transmembrane</keyword>
<dbReference type="EMBL" id="JBJXBP010000002">
    <property type="protein sequence ID" value="KAL3845714.1"/>
    <property type="molecule type" value="Genomic_DNA"/>
</dbReference>
<dbReference type="AlphaFoldDB" id="A0ABD3U8B1"/>
<evidence type="ECO:0000313" key="5">
    <source>
        <dbReference type="Proteomes" id="UP001634393"/>
    </source>
</evidence>
<dbReference type="Pfam" id="PF20705">
    <property type="entry name" value="DUF6821"/>
    <property type="match status" value="1"/>
</dbReference>